<reference evidence="2 3" key="1">
    <citation type="journal article" date="2023" name="Mol. Phylogenet. Evol.">
        <title>Genome-scale phylogeny and comparative genomics of the fungal order Sordariales.</title>
        <authorList>
            <person name="Hensen N."/>
            <person name="Bonometti L."/>
            <person name="Westerberg I."/>
            <person name="Brannstrom I.O."/>
            <person name="Guillou S."/>
            <person name="Cros-Aarteil S."/>
            <person name="Calhoun S."/>
            <person name="Haridas S."/>
            <person name="Kuo A."/>
            <person name="Mondo S."/>
            <person name="Pangilinan J."/>
            <person name="Riley R."/>
            <person name="LaButti K."/>
            <person name="Andreopoulos B."/>
            <person name="Lipzen A."/>
            <person name="Chen C."/>
            <person name="Yan M."/>
            <person name="Daum C."/>
            <person name="Ng V."/>
            <person name="Clum A."/>
            <person name="Steindorff A."/>
            <person name="Ohm R.A."/>
            <person name="Martin F."/>
            <person name="Silar P."/>
            <person name="Natvig D.O."/>
            <person name="Lalanne C."/>
            <person name="Gautier V."/>
            <person name="Ament-Velasquez S.L."/>
            <person name="Kruys A."/>
            <person name="Hutchinson M.I."/>
            <person name="Powell A.J."/>
            <person name="Barry K."/>
            <person name="Miller A.N."/>
            <person name="Grigoriev I.V."/>
            <person name="Debuchy R."/>
            <person name="Gladieux P."/>
            <person name="Hiltunen Thoren M."/>
            <person name="Johannesson H."/>
        </authorList>
    </citation>
    <scope>NUCLEOTIDE SEQUENCE [LARGE SCALE GENOMIC DNA]</scope>
    <source>
        <strain evidence="2 3">FGSC 10403</strain>
    </source>
</reference>
<keyword evidence="1" id="KW-0732">Signal</keyword>
<dbReference type="EMBL" id="JAULSX010000001">
    <property type="protein sequence ID" value="KAK3499404.1"/>
    <property type="molecule type" value="Genomic_DNA"/>
</dbReference>
<organism evidence="2 3">
    <name type="scientific">Neurospora hispaniola</name>
    <dbReference type="NCBI Taxonomy" id="588809"/>
    <lineage>
        <taxon>Eukaryota</taxon>
        <taxon>Fungi</taxon>
        <taxon>Dikarya</taxon>
        <taxon>Ascomycota</taxon>
        <taxon>Pezizomycotina</taxon>
        <taxon>Sordariomycetes</taxon>
        <taxon>Sordariomycetidae</taxon>
        <taxon>Sordariales</taxon>
        <taxon>Sordariaceae</taxon>
        <taxon>Neurospora</taxon>
    </lineage>
</organism>
<gene>
    <name evidence="2" type="ORF">B0T23DRAFT_16831</name>
</gene>
<protein>
    <submittedName>
        <fullName evidence="2">Uncharacterized protein</fullName>
    </submittedName>
</protein>
<evidence type="ECO:0000256" key="1">
    <source>
        <dbReference type="SAM" id="SignalP"/>
    </source>
</evidence>
<feature type="chain" id="PRO_5042597363" evidence="1">
    <location>
        <begin position="24"/>
        <end position="153"/>
    </location>
</feature>
<dbReference type="AlphaFoldDB" id="A0AAJ0MV74"/>
<dbReference type="GeneID" id="87870481"/>
<name>A0AAJ0MV74_9PEZI</name>
<comment type="caution">
    <text evidence="2">The sequence shown here is derived from an EMBL/GenBank/DDBJ whole genome shotgun (WGS) entry which is preliminary data.</text>
</comment>
<sequence>MSMMTTVLTYMVHLFYSFSFGLSDTKTITNHHHPKHINLSTNVNPLGFLTCLHHQASEHHRDLHYSRVSLTHSSYASAIYYYAPTLWTAKHHYIKFEEESRTRSLRKRTSGSMSKWKELRIELHPPSLSTGLTGKERMDKTEGAAAFSSFFRC</sequence>
<evidence type="ECO:0000313" key="2">
    <source>
        <dbReference type="EMBL" id="KAK3499404.1"/>
    </source>
</evidence>
<feature type="signal peptide" evidence="1">
    <location>
        <begin position="1"/>
        <end position="23"/>
    </location>
</feature>
<dbReference type="RefSeq" id="XP_062697037.1">
    <property type="nucleotide sequence ID" value="XM_062832859.1"/>
</dbReference>
<proteinExistence type="predicted"/>
<evidence type="ECO:0000313" key="3">
    <source>
        <dbReference type="Proteomes" id="UP001285908"/>
    </source>
</evidence>
<dbReference type="Proteomes" id="UP001285908">
    <property type="component" value="Unassembled WGS sequence"/>
</dbReference>
<keyword evidence="3" id="KW-1185">Reference proteome</keyword>
<accession>A0AAJ0MV74</accession>